<proteinExistence type="predicted"/>
<organism evidence="1 2">
    <name type="scientific">Dermacentor silvarum</name>
    <name type="common">Tick</name>
    <dbReference type="NCBI Taxonomy" id="543639"/>
    <lineage>
        <taxon>Eukaryota</taxon>
        <taxon>Metazoa</taxon>
        <taxon>Ecdysozoa</taxon>
        <taxon>Arthropoda</taxon>
        <taxon>Chelicerata</taxon>
        <taxon>Arachnida</taxon>
        <taxon>Acari</taxon>
        <taxon>Parasitiformes</taxon>
        <taxon>Ixodida</taxon>
        <taxon>Ixodoidea</taxon>
        <taxon>Ixodidae</taxon>
        <taxon>Rhipicephalinae</taxon>
        <taxon>Dermacentor</taxon>
    </lineage>
</organism>
<accession>A0ACB8DVJ1</accession>
<reference evidence="1" key="1">
    <citation type="submission" date="2020-05" db="EMBL/GenBank/DDBJ databases">
        <title>Large-scale comparative analyses of tick genomes elucidate their genetic diversity and vector capacities.</title>
        <authorList>
            <person name="Jia N."/>
            <person name="Wang J."/>
            <person name="Shi W."/>
            <person name="Du L."/>
            <person name="Sun Y."/>
            <person name="Zhan W."/>
            <person name="Jiang J."/>
            <person name="Wang Q."/>
            <person name="Zhang B."/>
            <person name="Ji P."/>
            <person name="Sakyi L.B."/>
            <person name="Cui X."/>
            <person name="Yuan T."/>
            <person name="Jiang B."/>
            <person name="Yang W."/>
            <person name="Lam T.T.-Y."/>
            <person name="Chang Q."/>
            <person name="Ding S."/>
            <person name="Wang X."/>
            <person name="Zhu J."/>
            <person name="Ruan X."/>
            <person name="Zhao L."/>
            <person name="Wei J."/>
            <person name="Que T."/>
            <person name="Du C."/>
            <person name="Cheng J."/>
            <person name="Dai P."/>
            <person name="Han X."/>
            <person name="Huang E."/>
            <person name="Gao Y."/>
            <person name="Liu J."/>
            <person name="Shao H."/>
            <person name="Ye R."/>
            <person name="Li L."/>
            <person name="Wei W."/>
            <person name="Wang X."/>
            <person name="Wang C."/>
            <person name="Yang T."/>
            <person name="Huo Q."/>
            <person name="Li W."/>
            <person name="Guo W."/>
            <person name="Chen H."/>
            <person name="Zhou L."/>
            <person name="Ni X."/>
            <person name="Tian J."/>
            <person name="Zhou Y."/>
            <person name="Sheng Y."/>
            <person name="Liu T."/>
            <person name="Pan Y."/>
            <person name="Xia L."/>
            <person name="Li J."/>
            <person name="Zhao F."/>
            <person name="Cao W."/>
        </authorList>
    </citation>
    <scope>NUCLEOTIDE SEQUENCE</scope>
    <source>
        <strain evidence="1">Dsil-2018</strain>
    </source>
</reference>
<protein>
    <submittedName>
        <fullName evidence="1">Uncharacterized protein</fullName>
    </submittedName>
</protein>
<sequence length="648" mass="72129">MEIDEEGTRETPDNGPDGAKRVSTGEDAEGVADDGGKGRQPLAKPDAPRRLKHSEQILRASRMPRLPRDDFKIIVRPKDGLNIRNTCGLSLDEAIRKEAVVGDDEMITICPNPTQNILVISTPDETTATKIAMIKVLTINGKRHETNAYVSAPEQMVKGIIRNIPLKYTQDQLTHALVNSRNPSLTYAKRLGSTTTVILLYEGNRVPTWENFTSIIIRVSLLGHRPDVCPRPEIKLCPTCGSKNPSSEHECTPKCRICGEAHPTADRMCKAKYKLPHIVKQRRWRARSRAEMERTLEDGKTTPQRTLSPSRYSMAEGKGQSRSRSRSLSPIRRRSRSHNRRKSRSRSRSRSGSGNRNRYRPLPDGVRPTHGETQTGTRKVTWSDIVAGRNGYCVESTPATGSTRRAPDRLLAARMEKMERENKELREELGRARKQNEQSARKIDELQQTLNEILKNMRGSSRESISSSTSREAAERGDVTATEGEVGEMDTCCREEAPATAGSKRKGTSDARPTEDAVDHAQAPKRPRSGARKIDAIEEMVNKLTDKTQRMFDMLLTRLNESDEGRNAQYAAVNTQLAVMNKRIEDLERGTMQLQQQQHYHHLPGRAGVPSPQAVNVPAIITSGNNANTARTGEGGMHGQLCPPNTSA</sequence>
<keyword evidence="2" id="KW-1185">Reference proteome</keyword>
<gene>
    <name evidence="1" type="ORF">HPB49_006258</name>
</gene>
<dbReference type="Proteomes" id="UP000821865">
    <property type="component" value="Chromosome 1"/>
</dbReference>
<comment type="caution">
    <text evidence="1">The sequence shown here is derived from an EMBL/GenBank/DDBJ whole genome shotgun (WGS) entry which is preliminary data.</text>
</comment>
<name>A0ACB8DVJ1_DERSI</name>
<evidence type="ECO:0000313" key="2">
    <source>
        <dbReference type="Proteomes" id="UP000821865"/>
    </source>
</evidence>
<evidence type="ECO:0000313" key="1">
    <source>
        <dbReference type="EMBL" id="KAH7978642.1"/>
    </source>
</evidence>
<dbReference type="EMBL" id="CM023470">
    <property type="protein sequence ID" value="KAH7978642.1"/>
    <property type="molecule type" value="Genomic_DNA"/>
</dbReference>